<dbReference type="Proteomes" id="UP000237056">
    <property type="component" value="Unassembled WGS sequence"/>
</dbReference>
<dbReference type="AlphaFoldDB" id="A0A2S4N7Z3"/>
<proteinExistence type="predicted"/>
<protein>
    <submittedName>
        <fullName evidence="1">Uncharacterized protein</fullName>
    </submittedName>
</protein>
<comment type="caution">
    <text evidence="1">The sequence shown here is derived from an EMBL/GenBank/DDBJ whole genome shotgun (WGS) entry which is preliminary data.</text>
</comment>
<name>A0A2S4N7Z3_9FLAO</name>
<evidence type="ECO:0000313" key="2">
    <source>
        <dbReference type="Proteomes" id="UP000237056"/>
    </source>
</evidence>
<dbReference type="EMBL" id="PQNY01000007">
    <property type="protein sequence ID" value="POS01839.1"/>
    <property type="molecule type" value="Genomic_DNA"/>
</dbReference>
<dbReference type="RefSeq" id="WP_103725913.1">
    <property type="nucleotide sequence ID" value="NZ_PQNY01000007.1"/>
</dbReference>
<gene>
    <name evidence="1" type="ORF">Q361_10729</name>
</gene>
<sequence>MKRKTAGQKRPKITRTSYVSLPKELVSDITQLPLTKTQISHSIKFVGILYRDSIEEHWDATQPTPKPQAYLTKTFDDKYYQWLNVLIDTGIVIRSGTPSQMNHLCYQYVVNPKYHSSLVYPISKKSFNVLCKEKSPEPLLTLGYKDIIKNEDLVDLTYYNWFKKDFETLTIDYDLLQEIAINLINNITIDEFIVDREVLPHSVKLKGANGREIYRNTEKLIASLSEGQCLVKDKSCFKVVVPETFLAEKKATMLLYYTNSIERLRNNCLSVKRNTTNNRLDSNFTNMVSELVDEICRQNNLVQIDLSNSQFALLTNLLEKHLETYDFKLFKQLTSVGQLYAYIAKEIGLKNIKNGKQLLFEVLFSSHRNNSTFKKKIKELFPSVVGWIDQYKKEHGDAKFSVMLQLTESELFVDRILKRIKKAKMLCFSKHDSMIVRSEDLDQAVQIMQEEFAKDGLLYRLKVTSPEMEYFIQSGDGNVNTEQADEQKELLRTSYSGYFTYMSPTYTLTPAQFHELTDRKFLGTLPITEILVKVQYYDKNGFNYFWSDLQSFHTNYNKTY</sequence>
<reference evidence="1 2" key="1">
    <citation type="submission" date="2018-01" db="EMBL/GenBank/DDBJ databases">
        <title>Genomic Encyclopedia of Type Strains, Phase I: the one thousand microbial genomes (KMG-I) project.</title>
        <authorList>
            <person name="Goeker M."/>
        </authorList>
    </citation>
    <scope>NUCLEOTIDE SEQUENCE [LARGE SCALE GENOMIC DNA]</scope>
    <source>
        <strain evidence="1 2">DSM 17960</strain>
    </source>
</reference>
<organism evidence="1 2">
    <name type="scientific">Flavobacterium croceum DSM 17960</name>
    <dbReference type="NCBI Taxonomy" id="1121886"/>
    <lineage>
        <taxon>Bacteria</taxon>
        <taxon>Pseudomonadati</taxon>
        <taxon>Bacteroidota</taxon>
        <taxon>Flavobacteriia</taxon>
        <taxon>Flavobacteriales</taxon>
        <taxon>Flavobacteriaceae</taxon>
        <taxon>Flavobacterium</taxon>
    </lineage>
</organism>
<keyword evidence="2" id="KW-1185">Reference proteome</keyword>
<accession>A0A2S4N7Z3</accession>
<dbReference type="OrthoDB" id="1421395at2"/>
<evidence type="ECO:0000313" key="1">
    <source>
        <dbReference type="EMBL" id="POS01839.1"/>
    </source>
</evidence>